<dbReference type="Ensembl" id="ENSOMET00000029838.1">
    <property type="protein sequence ID" value="ENSOMEP00000035163.1"/>
    <property type="gene ID" value="ENSOMEG00000022256.1"/>
</dbReference>
<dbReference type="PANTHER" id="PTHR45630:SF12">
    <property type="entry name" value="POLYAMINE-TRANSPORTING ATPASE 13A3"/>
    <property type="match status" value="1"/>
</dbReference>
<evidence type="ECO:0000256" key="11">
    <source>
        <dbReference type="ARBA" id="ARBA00022989"/>
    </source>
</evidence>
<evidence type="ECO:0000256" key="6">
    <source>
        <dbReference type="ARBA" id="ARBA00022741"/>
    </source>
</evidence>
<dbReference type="Pfam" id="PF13246">
    <property type="entry name" value="Cation_ATPase"/>
    <property type="match status" value="1"/>
</dbReference>
<evidence type="ECO:0000256" key="5">
    <source>
        <dbReference type="ARBA" id="ARBA00022723"/>
    </source>
</evidence>
<dbReference type="InterPro" id="IPR008250">
    <property type="entry name" value="ATPase_P-typ_transduc_dom_A_sf"/>
</dbReference>
<keyword evidence="16" id="KW-1185">Reference proteome</keyword>
<keyword evidence="9" id="KW-0460">Magnesium</keyword>
<evidence type="ECO:0000256" key="3">
    <source>
        <dbReference type="ARBA" id="ARBA00022553"/>
    </source>
</evidence>
<sequence length="668" mass="74013">INIEEILSTDLVPGDVMVIPNNGTIMPCDAVLVSGTCIVNESMLTGESVPVTKTNLPNSAEGEGDSAYNTEEHKRHTLFCGTNVIQTRFYTDELVKAVVVRTGFSTAKGQLVRSILYPKPTDFKLYRDAYLFLLCLVAVAGIGFIYSIVLSVMHEVPAKTIIIESLDIITITVPPALPAAMTAGIVYAQRRLKQSGIFCISPQRINICGQINLFCFDKTGTLTEDGLDLWGVQRVENSSFHLSEENAYKENLVKSQFVACMATCHSLTKIEGQLSGDPLDLKMFEATGWILEEATEEETSLHNRIMPTVVRPPKQLLPPEPALSSEQDMVHSSAYEIGIVRQFPFSSALQRMSVVARLLGEKRMDAYMKGAPEVVASLCKNETVPQDFAEVLEDYTKQGFRVIALAHRRLESKLSWHKVQNISRDHIETNMEFLGLIIMQNKLKTETPGILQDLHRANIRTVMVTGDNMLTAISVARDCGMIPPDDTVIIADAHPPHFGQPARITWRYADKPSKTTRYEPKPKEQYHFAMNGKSFATIAEHFPDMLQKLVLRGTVFARMAPDQKTQLIEALQGVDYYVGMCGDGANDCGALKRAHGGISLSELEASVASPFTSRTPNISCVPSLIREGRAALITSFCVFKFMALYSIIQYISVTLLYSVSDMPTPHIY</sequence>
<feature type="domain" description="P-type ATPase A" evidence="14">
    <location>
        <begin position="3"/>
        <end position="115"/>
    </location>
</feature>
<dbReference type="FunFam" id="2.70.150.10:FF:000017">
    <property type="entry name" value="Cation-transporting ATPase"/>
    <property type="match status" value="1"/>
</dbReference>
<comment type="similarity">
    <text evidence="2">Belongs to the cation transport ATPase (P-type) (TC 3.A.3) family. Type V subfamily.</text>
</comment>
<dbReference type="InterPro" id="IPR001757">
    <property type="entry name" value="P_typ_ATPase"/>
</dbReference>
<dbReference type="FunFam" id="3.40.1110.10:FF:000026">
    <property type="entry name" value="Cation-transporting ATPase"/>
    <property type="match status" value="1"/>
</dbReference>
<dbReference type="Gene3D" id="3.40.50.1000">
    <property type="entry name" value="HAD superfamily/HAD-like"/>
    <property type="match status" value="1"/>
</dbReference>
<accession>A0A3B3DYG3</accession>
<dbReference type="Gene3D" id="2.70.150.10">
    <property type="entry name" value="Calcium-transporting ATPase, cytoplasmic transduction domain A"/>
    <property type="match status" value="1"/>
</dbReference>
<evidence type="ECO:0000313" key="16">
    <source>
        <dbReference type="Proteomes" id="UP000261560"/>
    </source>
</evidence>
<dbReference type="InterPro" id="IPR023299">
    <property type="entry name" value="ATPase_P-typ_cyto_dom_N"/>
</dbReference>
<dbReference type="SFLD" id="SFLDF00027">
    <property type="entry name" value="p-type_atpase"/>
    <property type="match status" value="1"/>
</dbReference>
<keyword evidence="7" id="KW-0967">Endosome</keyword>
<keyword evidence="3" id="KW-0597">Phosphoprotein</keyword>
<dbReference type="InterPro" id="IPR006544">
    <property type="entry name" value="P-type_TPase_V"/>
</dbReference>
<dbReference type="GO" id="GO:0005524">
    <property type="term" value="F:ATP binding"/>
    <property type="evidence" value="ECO:0007669"/>
    <property type="project" value="UniProtKB-KW"/>
</dbReference>
<dbReference type="GO" id="GO:0016887">
    <property type="term" value="F:ATP hydrolysis activity"/>
    <property type="evidence" value="ECO:0007669"/>
    <property type="project" value="InterPro"/>
</dbReference>
<dbReference type="GO" id="GO:0015203">
    <property type="term" value="F:polyamine transmembrane transporter activity"/>
    <property type="evidence" value="ECO:0007669"/>
    <property type="project" value="TreeGrafter"/>
</dbReference>
<dbReference type="AlphaFoldDB" id="A0A3B3DYG3"/>
<dbReference type="STRING" id="30732.ENSOMEP00000035163"/>
<evidence type="ECO:0000256" key="7">
    <source>
        <dbReference type="ARBA" id="ARBA00022753"/>
    </source>
</evidence>
<dbReference type="FunFam" id="3.40.50.1000:FF:000045">
    <property type="entry name" value="Cation-transporting ATPase"/>
    <property type="match status" value="1"/>
</dbReference>
<dbReference type="FunFam" id="1.20.1110.10:FF:000023">
    <property type="entry name" value="Cation-transporting ATPase"/>
    <property type="match status" value="1"/>
</dbReference>
<feature type="transmembrane region" description="Helical" evidence="13">
    <location>
        <begin position="631"/>
        <end position="652"/>
    </location>
</feature>
<evidence type="ECO:0000256" key="8">
    <source>
        <dbReference type="ARBA" id="ARBA00022840"/>
    </source>
</evidence>
<evidence type="ECO:0000256" key="10">
    <source>
        <dbReference type="ARBA" id="ARBA00022967"/>
    </source>
</evidence>
<evidence type="ECO:0000256" key="1">
    <source>
        <dbReference type="ARBA" id="ARBA00004107"/>
    </source>
</evidence>
<dbReference type="SFLD" id="SFLDG00002">
    <property type="entry name" value="C1.7:_P-type_atpase_like"/>
    <property type="match status" value="1"/>
</dbReference>
<evidence type="ECO:0000256" key="12">
    <source>
        <dbReference type="ARBA" id="ARBA00023136"/>
    </source>
</evidence>
<feature type="transmembrane region" description="Helical" evidence="13">
    <location>
        <begin position="168"/>
        <end position="188"/>
    </location>
</feature>
<dbReference type="SUPFAM" id="SSF81665">
    <property type="entry name" value="Calcium ATPase, transmembrane domain M"/>
    <property type="match status" value="1"/>
</dbReference>
<comment type="subcellular location">
    <subcellularLocation>
        <location evidence="1">Late endosome membrane</location>
        <topology evidence="1">Multi-pass membrane protein</topology>
    </subcellularLocation>
</comment>
<evidence type="ECO:0000256" key="13">
    <source>
        <dbReference type="SAM" id="Phobius"/>
    </source>
</evidence>
<dbReference type="PRINTS" id="PR00119">
    <property type="entry name" value="CATATPASE"/>
</dbReference>
<dbReference type="GO" id="GO:0046872">
    <property type="term" value="F:metal ion binding"/>
    <property type="evidence" value="ECO:0007669"/>
    <property type="project" value="UniProtKB-KW"/>
</dbReference>
<evidence type="ECO:0000256" key="4">
    <source>
        <dbReference type="ARBA" id="ARBA00022692"/>
    </source>
</evidence>
<evidence type="ECO:0000256" key="2">
    <source>
        <dbReference type="ARBA" id="ARBA00006000"/>
    </source>
</evidence>
<dbReference type="GO" id="GO:0140358">
    <property type="term" value="F:P-type transmembrane transporter activity"/>
    <property type="evidence" value="ECO:0007669"/>
    <property type="project" value="InterPro"/>
</dbReference>
<dbReference type="SUPFAM" id="SSF81653">
    <property type="entry name" value="Calcium ATPase, transduction domain A"/>
    <property type="match status" value="1"/>
</dbReference>
<reference evidence="15" key="1">
    <citation type="submission" date="2025-08" db="UniProtKB">
        <authorList>
            <consortium name="Ensembl"/>
        </authorList>
    </citation>
    <scope>IDENTIFICATION</scope>
</reference>
<protein>
    <submittedName>
        <fullName evidence="15">ATPase 13A3</fullName>
    </submittedName>
</protein>
<dbReference type="NCBIfam" id="TIGR01657">
    <property type="entry name" value="P-ATPase-V"/>
    <property type="match status" value="1"/>
</dbReference>
<dbReference type="OMA" id="LIAMATC"/>
<keyword evidence="12 13" id="KW-0472">Membrane</keyword>
<dbReference type="InterPro" id="IPR023214">
    <property type="entry name" value="HAD_sf"/>
</dbReference>
<dbReference type="NCBIfam" id="TIGR01494">
    <property type="entry name" value="ATPase_P-type"/>
    <property type="match status" value="2"/>
</dbReference>
<keyword evidence="4 13" id="KW-0812">Transmembrane</keyword>
<keyword evidence="5" id="KW-0479">Metal-binding</keyword>
<dbReference type="GO" id="GO:0006874">
    <property type="term" value="P:intracellular calcium ion homeostasis"/>
    <property type="evidence" value="ECO:0007669"/>
    <property type="project" value="TreeGrafter"/>
</dbReference>
<dbReference type="PANTHER" id="PTHR45630">
    <property type="entry name" value="CATION-TRANSPORTING ATPASE-RELATED"/>
    <property type="match status" value="1"/>
</dbReference>
<dbReference type="Gene3D" id="3.40.1110.10">
    <property type="entry name" value="Calcium-transporting ATPase, cytoplasmic domain N"/>
    <property type="match status" value="1"/>
</dbReference>
<dbReference type="SUPFAM" id="SSF81660">
    <property type="entry name" value="Metal cation-transporting ATPase, ATP-binding domain N"/>
    <property type="match status" value="1"/>
</dbReference>
<dbReference type="SFLD" id="SFLDS00003">
    <property type="entry name" value="Haloacid_Dehalogenase"/>
    <property type="match status" value="1"/>
</dbReference>
<dbReference type="Proteomes" id="UP000261560">
    <property type="component" value="Unplaced"/>
</dbReference>
<dbReference type="Pfam" id="PF00122">
    <property type="entry name" value="E1-E2_ATPase"/>
    <property type="match status" value="1"/>
</dbReference>
<evidence type="ECO:0000313" key="15">
    <source>
        <dbReference type="Ensembl" id="ENSOMEP00000035163.1"/>
    </source>
</evidence>
<dbReference type="InterPro" id="IPR023298">
    <property type="entry name" value="ATPase_P-typ_TM_dom_sf"/>
</dbReference>
<evidence type="ECO:0000256" key="9">
    <source>
        <dbReference type="ARBA" id="ARBA00022842"/>
    </source>
</evidence>
<dbReference type="GeneTree" id="ENSGT00940000155941"/>
<dbReference type="InterPro" id="IPR018303">
    <property type="entry name" value="ATPase_P-typ_P_site"/>
</dbReference>
<dbReference type="InterPro" id="IPR059000">
    <property type="entry name" value="ATPase_P-type_domA"/>
</dbReference>
<dbReference type="PROSITE" id="PS00154">
    <property type="entry name" value="ATPASE_E1_E2"/>
    <property type="match status" value="1"/>
</dbReference>
<dbReference type="GO" id="GO:0031902">
    <property type="term" value="C:late endosome membrane"/>
    <property type="evidence" value="ECO:0007669"/>
    <property type="project" value="UniProtKB-SubCell"/>
</dbReference>
<organism evidence="15 16">
    <name type="scientific">Oryzias melastigma</name>
    <name type="common">Marine medaka</name>
    <dbReference type="NCBI Taxonomy" id="30732"/>
    <lineage>
        <taxon>Eukaryota</taxon>
        <taxon>Metazoa</taxon>
        <taxon>Chordata</taxon>
        <taxon>Craniata</taxon>
        <taxon>Vertebrata</taxon>
        <taxon>Euteleostomi</taxon>
        <taxon>Actinopterygii</taxon>
        <taxon>Neopterygii</taxon>
        <taxon>Teleostei</taxon>
        <taxon>Neoteleostei</taxon>
        <taxon>Acanthomorphata</taxon>
        <taxon>Ovalentaria</taxon>
        <taxon>Atherinomorphae</taxon>
        <taxon>Beloniformes</taxon>
        <taxon>Adrianichthyidae</taxon>
        <taxon>Oryziinae</taxon>
        <taxon>Oryzias</taxon>
    </lineage>
</organism>
<dbReference type="InterPro" id="IPR036412">
    <property type="entry name" value="HAD-like_sf"/>
</dbReference>
<dbReference type="SUPFAM" id="SSF56784">
    <property type="entry name" value="HAD-like"/>
    <property type="match status" value="1"/>
</dbReference>
<dbReference type="InterPro" id="IPR044492">
    <property type="entry name" value="P_typ_ATPase_HD_dom"/>
</dbReference>
<proteinExistence type="inferred from homology"/>
<feature type="transmembrane region" description="Helical" evidence="13">
    <location>
        <begin position="129"/>
        <end position="148"/>
    </location>
</feature>
<evidence type="ECO:0000259" key="14">
    <source>
        <dbReference type="Pfam" id="PF00122"/>
    </source>
</evidence>
<reference evidence="15" key="2">
    <citation type="submission" date="2025-09" db="UniProtKB">
        <authorList>
            <consortium name="Ensembl"/>
        </authorList>
    </citation>
    <scope>IDENTIFICATION</scope>
</reference>
<dbReference type="PaxDb" id="30732-ENSOMEP00000035163"/>
<dbReference type="GO" id="GO:0019829">
    <property type="term" value="F:ATPase-coupled monoatomic cation transmembrane transporter activity"/>
    <property type="evidence" value="ECO:0007669"/>
    <property type="project" value="TreeGrafter"/>
</dbReference>
<keyword evidence="8" id="KW-0067">ATP-binding</keyword>
<keyword evidence="6" id="KW-0547">Nucleotide-binding</keyword>
<keyword evidence="11 13" id="KW-1133">Transmembrane helix</keyword>
<keyword evidence="10" id="KW-1278">Translocase</keyword>
<name>A0A3B3DYG3_ORYME</name>